<dbReference type="PANTHER" id="PTHR45833:SF1">
    <property type="entry name" value="METHIONINE SYNTHASE"/>
    <property type="match status" value="1"/>
</dbReference>
<dbReference type="GO" id="GO:0046653">
    <property type="term" value="P:tetrahydrofolate metabolic process"/>
    <property type="evidence" value="ECO:0007669"/>
    <property type="project" value="TreeGrafter"/>
</dbReference>
<dbReference type="GO" id="GO:0008705">
    <property type="term" value="F:methionine synthase activity"/>
    <property type="evidence" value="ECO:0007669"/>
    <property type="project" value="TreeGrafter"/>
</dbReference>
<dbReference type="GO" id="GO:0005829">
    <property type="term" value="C:cytosol"/>
    <property type="evidence" value="ECO:0007669"/>
    <property type="project" value="TreeGrafter"/>
</dbReference>
<evidence type="ECO:0000256" key="3">
    <source>
        <dbReference type="ARBA" id="ARBA00023285"/>
    </source>
</evidence>
<dbReference type="GO" id="GO:0046872">
    <property type="term" value="F:metal ion binding"/>
    <property type="evidence" value="ECO:0007669"/>
    <property type="project" value="UniProtKB-KW"/>
</dbReference>
<evidence type="ECO:0000256" key="1">
    <source>
        <dbReference type="ARBA" id="ARBA00010854"/>
    </source>
</evidence>
<dbReference type="GO" id="GO:0050667">
    <property type="term" value="P:homocysteine metabolic process"/>
    <property type="evidence" value="ECO:0007669"/>
    <property type="project" value="TreeGrafter"/>
</dbReference>
<gene>
    <name evidence="6" type="ORF">HF841_12085</name>
</gene>
<dbReference type="InterPro" id="IPR003759">
    <property type="entry name" value="Cbl-bd_cap"/>
</dbReference>
<dbReference type="Pfam" id="PF02310">
    <property type="entry name" value="B12-binding"/>
    <property type="match status" value="1"/>
</dbReference>
<dbReference type="CDD" id="cd02070">
    <property type="entry name" value="corrinoid_protein_B12-BD"/>
    <property type="match status" value="1"/>
</dbReference>
<dbReference type="FunFam" id="3.40.50.280:FF:000003">
    <property type="entry name" value="Dimethylamine methyltransferase corrinoid protein"/>
    <property type="match status" value="1"/>
</dbReference>
<dbReference type="InterPro" id="IPR050554">
    <property type="entry name" value="Met_Synthase/Corrinoid"/>
</dbReference>
<dbReference type="Gene3D" id="3.40.50.280">
    <property type="entry name" value="Cobalamin-binding domain"/>
    <property type="match status" value="1"/>
</dbReference>
<dbReference type="SMART" id="SM01018">
    <property type="entry name" value="B12-binding_2"/>
    <property type="match status" value="1"/>
</dbReference>
<protein>
    <submittedName>
        <fullName evidence="6">Cobalamin-binding protein</fullName>
    </submittedName>
</protein>
<dbReference type="Pfam" id="PF02607">
    <property type="entry name" value="B12-binding_2"/>
    <property type="match status" value="1"/>
</dbReference>
<dbReference type="PANTHER" id="PTHR45833">
    <property type="entry name" value="METHIONINE SYNTHASE"/>
    <property type="match status" value="1"/>
</dbReference>
<evidence type="ECO:0000259" key="4">
    <source>
        <dbReference type="PROSITE" id="PS51332"/>
    </source>
</evidence>
<comment type="similarity">
    <text evidence="1">Belongs to the methylamine corrinoid protein family.</text>
</comment>
<feature type="domain" description="B12-binding N-terminal" evidence="5">
    <location>
        <begin position="1"/>
        <end position="88"/>
    </location>
</feature>
<evidence type="ECO:0000256" key="2">
    <source>
        <dbReference type="ARBA" id="ARBA00022723"/>
    </source>
</evidence>
<keyword evidence="2" id="KW-0479">Metal-binding</keyword>
<dbReference type="Gene3D" id="1.10.1240.10">
    <property type="entry name" value="Methionine synthase domain"/>
    <property type="match status" value="1"/>
</dbReference>
<dbReference type="PROSITE" id="PS51332">
    <property type="entry name" value="B12_BINDING"/>
    <property type="match status" value="1"/>
</dbReference>
<dbReference type="AlphaFoldDB" id="A0A7X9XIT4"/>
<evidence type="ECO:0000259" key="5">
    <source>
        <dbReference type="PROSITE" id="PS51337"/>
    </source>
</evidence>
<dbReference type="InterPro" id="IPR006158">
    <property type="entry name" value="Cobalamin-bd"/>
</dbReference>
<dbReference type="InterPro" id="IPR036594">
    <property type="entry name" value="Meth_synthase_dom"/>
</dbReference>
<evidence type="ECO:0000313" key="6">
    <source>
        <dbReference type="EMBL" id="NME86748.1"/>
    </source>
</evidence>
<dbReference type="PROSITE" id="PS51337">
    <property type="entry name" value="B12_BINDING_NTER"/>
    <property type="match status" value="1"/>
</dbReference>
<sequence>MVDLNLLYEAILTGKHNVAMELTQEAIDENVSPKELIDNYLIKAMEEIGRRFEAHQAFVPELLMAGRAMKTSLTLLQPLLKDAEAVSSMGVIVIGTVKGDLHDIGKNLVGSMFEGCGFQVVDLGVDVDAEKFVQAVKEYNARIIGLSALLTTTMPYMRTVIDALQNEGLRERVIVMVGGAPVSAGFAAEIGADGYSDSANSAVFKAKELLGVA</sequence>
<dbReference type="InterPro" id="IPR036724">
    <property type="entry name" value="Cobalamin-bd_sf"/>
</dbReference>
<dbReference type="GO" id="GO:0031419">
    <property type="term" value="F:cobalamin binding"/>
    <property type="evidence" value="ECO:0007669"/>
    <property type="project" value="InterPro"/>
</dbReference>
<feature type="domain" description="B12-binding" evidence="4">
    <location>
        <begin position="89"/>
        <end position="213"/>
    </location>
</feature>
<proteinExistence type="inferred from homology"/>
<name>A0A7X9XIT4_9BACE</name>
<dbReference type="Proteomes" id="UP000520291">
    <property type="component" value="Unassembled WGS sequence"/>
</dbReference>
<organism evidence="6 7">
    <name type="scientific">Bacteroides eggerthii</name>
    <dbReference type="NCBI Taxonomy" id="28111"/>
    <lineage>
        <taxon>Bacteria</taxon>
        <taxon>Pseudomonadati</taxon>
        <taxon>Bacteroidota</taxon>
        <taxon>Bacteroidia</taxon>
        <taxon>Bacteroidales</taxon>
        <taxon>Bacteroidaceae</taxon>
        <taxon>Bacteroides</taxon>
    </lineage>
</organism>
<keyword evidence="3" id="KW-0170">Cobalt</keyword>
<reference evidence="6 7" key="1">
    <citation type="submission" date="2020-04" db="EMBL/GenBank/DDBJ databases">
        <authorList>
            <person name="Hitch T.C.A."/>
            <person name="Wylensek D."/>
            <person name="Clavel T."/>
        </authorList>
    </citation>
    <scope>NUCLEOTIDE SEQUENCE [LARGE SCALE GENOMIC DNA]</scope>
    <source>
        <strain evidence="6 7">WCA3-601-WT-5E</strain>
    </source>
</reference>
<comment type="caution">
    <text evidence="6">The sequence shown here is derived from an EMBL/GenBank/DDBJ whole genome shotgun (WGS) entry which is preliminary data.</text>
</comment>
<accession>A0A7X9XIT4</accession>
<evidence type="ECO:0000313" key="7">
    <source>
        <dbReference type="Proteomes" id="UP000520291"/>
    </source>
</evidence>
<dbReference type="SUPFAM" id="SSF47644">
    <property type="entry name" value="Methionine synthase domain"/>
    <property type="match status" value="1"/>
</dbReference>
<dbReference type="SUPFAM" id="SSF52242">
    <property type="entry name" value="Cobalamin (vitamin B12)-binding domain"/>
    <property type="match status" value="1"/>
</dbReference>
<dbReference type="EMBL" id="JABAGL010000015">
    <property type="protein sequence ID" value="NME86748.1"/>
    <property type="molecule type" value="Genomic_DNA"/>
</dbReference>